<feature type="region of interest" description="Disordered" evidence="1">
    <location>
        <begin position="400"/>
        <end position="423"/>
    </location>
</feature>
<feature type="transmembrane region" description="Helical" evidence="2">
    <location>
        <begin position="51"/>
        <end position="70"/>
    </location>
</feature>
<feature type="region of interest" description="Disordered" evidence="1">
    <location>
        <begin position="1"/>
        <end position="42"/>
    </location>
</feature>
<reference evidence="3 4" key="1">
    <citation type="submission" date="2016-09" db="EMBL/GenBank/DDBJ databases">
        <title>Extensive genetic diversity and differential bi-allelic expression allows diatom success in the polar Southern Ocean.</title>
        <authorList>
            <consortium name="DOE Joint Genome Institute"/>
            <person name="Mock T."/>
            <person name="Otillar R.P."/>
            <person name="Strauss J."/>
            <person name="Dupont C."/>
            <person name="Frickenhaus S."/>
            <person name="Maumus F."/>
            <person name="Mcmullan M."/>
            <person name="Sanges R."/>
            <person name="Schmutz J."/>
            <person name="Toseland A."/>
            <person name="Valas R."/>
            <person name="Veluchamy A."/>
            <person name="Ward B.J."/>
            <person name="Allen A."/>
            <person name="Barry K."/>
            <person name="Falciatore A."/>
            <person name="Ferrante M."/>
            <person name="Fortunato A.E."/>
            <person name="Gloeckner G."/>
            <person name="Gruber A."/>
            <person name="Hipkin R."/>
            <person name="Janech M."/>
            <person name="Kroth P."/>
            <person name="Leese F."/>
            <person name="Lindquist E."/>
            <person name="Lyon B.R."/>
            <person name="Martin J."/>
            <person name="Mayer C."/>
            <person name="Parker M."/>
            <person name="Quesneville H."/>
            <person name="Raymond J."/>
            <person name="Uhlig C."/>
            <person name="Valentin K.U."/>
            <person name="Worden A.Z."/>
            <person name="Armbrust E.V."/>
            <person name="Bowler C."/>
            <person name="Green B."/>
            <person name="Moulton V."/>
            <person name="Van Oosterhout C."/>
            <person name="Grigoriev I."/>
        </authorList>
    </citation>
    <scope>NUCLEOTIDE SEQUENCE [LARGE SCALE GENOMIC DNA]</scope>
    <source>
        <strain evidence="3 4">CCMP1102</strain>
    </source>
</reference>
<dbReference type="InParanoid" id="A0A1E7ENY5"/>
<dbReference type="EMBL" id="KV784384">
    <property type="protein sequence ID" value="OEU07682.1"/>
    <property type="molecule type" value="Genomic_DNA"/>
</dbReference>
<feature type="region of interest" description="Disordered" evidence="1">
    <location>
        <begin position="247"/>
        <end position="268"/>
    </location>
</feature>
<keyword evidence="2" id="KW-1133">Transmembrane helix</keyword>
<keyword evidence="4" id="KW-1185">Reference proteome</keyword>
<name>A0A1E7ENY5_9STRA</name>
<organism evidence="3 4">
    <name type="scientific">Fragilariopsis cylindrus CCMP1102</name>
    <dbReference type="NCBI Taxonomy" id="635003"/>
    <lineage>
        <taxon>Eukaryota</taxon>
        <taxon>Sar</taxon>
        <taxon>Stramenopiles</taxon>
        <taxon>Ochrophyta</taxon>
        <taxon>Bacillariophyta</taxon>
        <taxon>Bacillariophyceae</taxon>
        <taxon>Bacillariophycidae</taxon>
        <taxon>Bacillariales</taxon>
        <taxon>Bacillariaceae</taxon>
        <taxon>Fragilariopsis</taxon>
    </lineage>
</organism>
<evidence type="ECO:0000313" key="4">
    <source>
        <dbReference type="Proteomes" id="UP000095751"/>
    </source>
</evidence>
<evidence type="ECO:0000256" key="1">
    <source>
        <dbReference type="SAM" id="MobiDB-lite"/>
    </source>
</evidence>
<dbReference type="KEGG" id="fcy:FRACYDRAFT_264822"/>
<feature type="compositionally biased region" description="Polar residues" evidence="1">
    <location>
        <begin position="1"/>
        <end position="12"/>
    </location>
</feature>
<accession>A0A1E7ENY5</accession>
<keyword evidence="2" id="KW-0472">Membrane</keyword>
<keyword evidence="2" id="KW-0812">Transmembrane</keyword>
<gene>
    <name evidence="3" type="ORF">FRACYDRAFT_264822</name>
</gene>
<proteinExistence type="predicted"/>
<protein>
    <submittedName>
        <fullName evidence="3">Uncharacterized protein</fullName>
    </submittedName>
</protein>
<evidence type="ECO:0000313" key="3">
    <source>
        <dbReference type="EMBL" id="OEU07682.1"/>
    </source>
</evidence>
<dbReference type="Proteomes" id="UP000095751">
    <property type="component" value="Unassembled WGS sequence"/>
</dbReference>
<evidence type="ECO:0000256" key="2">
    <source>
        <dbReference type="SAM" id="Phobius"/>
    </source>
</evidence>
<dbReference type="AlphaFoldDB" id="A0A1E7ENY5"/>
<dbReference type="OrthoDB" id="42209at2759"/>
<feature type="compositionally biased region" description="Low complexity" evidence="1">
    <location>
        <begin position="17"/>
        <end position="34"/>
    </location>
</feature>
<sequence length="520" mass="58469">MTSSSSVNTPNTKAAAVSVSVSSSSNSSSSPSTSTKENNGESAKKRRLQRLFFWTVAVLVVFGFLQKIYYKHFSDSFKSEYSYDKREGKVLVNKRPERHYKDNYKMNGITGEVINLRTKKEKTDAILEGYLTLIDIQVQSLVGTTGIDSNKYTVYGIFCKIDWKYQQTNPSIVSMFRDLKAKSIMCESTTLRVNLYNIVQATKKYDSESNHGTVSVIDIPNGVVFHETRCGSTLFANLLASFVTPQKTNTKTNNGGNGNGNSRVYSESPPPVTALKACAGLSNKSCNPDIQKQLIRDVFYMMGRSRTIDKHKNTPYHVFYKIQSIGVMSIDKFTMAFPDVPWVFVYRDSIEIMQSHMKNGIESVITGKQTPVCGRNYRLPYKQQPSTTLEIIQKSLKNVPGRKYERHNSNGGNGGNGGTSTSTKSMGRFVNYSDMPEIVWNDILPNHFNIDIVDDKNKVYRSAIKNMENVALVYSKGRGQTENMEFKEDSTRKKATAPQEVIDAVEIFTKDTYNKMEAIS</sequence>